<dbReference type="Proteomes" id="UP000245910">
    <property type="component" value="Chromosome II"/>
</dbReference>
<name>A0A2L2T2M8_9HYPO</name>
<accession>A0A2L2T2M8</accession>
<evidence type="ECO:0000313" key="3">
    <source>
        <dbReference type="Proteomes" id="UP000245910"/>
    </source>
</evidence>
<feature type="compositionally biased region" description="Polar residues" evidence="1">
    <location>
        <begin position="187"/>
        <end position="198"/>
    </location>
</feature>
<dbReference type="AlphaFoldDB" id="A0A2L2T2M8"/>
<sequence>MLTESNKLDDTCTYTIGLTNYFCKVLELDDASYGGETKKQENGSPFVDFATSGSRVTTAIKPWSYVMPNHDVDAPKTVAKTELGLSYSRNDELPDLLALGDTASAGRMFCKVLCSDLRTTWDTIKENWENEREEEKKEEIEEDTKEQEEGDATDVEDSEGDDDVDDDDTDAEENKEEEAIRYYPEKQNWSPPRLPTSSKSMERMMIAPKEHGWMRCTFLHS</sequence>
<feature type="region of interest" description="Disordered" evidence="1">
    <location>
        <begin position="128"/>
        <end position="198"/>
    </location>
</feature>
<proteinExistence type="predicted"/>
<evidence type="ECO:0000256" key="1">
    <source>
        <dbReference type="SAM" id="MobiDB-lite"/>
    </source>
</evidence>
<evidence type="ECO:0000313" key="2">
    <source>
        <dbReference type="EMBL" id="CEI61803.1"/>
    </source>
</evidence>
<feature type="compositionally biased region" description="Basic and acidic residues" evidence="1">
    <location>
        <begin position="128"/>
        <end position="139"/>
    </location>
</feature>
<reference evidence="3" key="1">
    <citation type="submission" date="2014-10" db="EMBL/GenBank/DDBJ databases">
        <authorList>
            <person name="King R."/>
        </authorList>
    </citation>
    <scope>NUCLEOTIDE SEQUENCE [LARGE SCALE GENOMIC DNA]</scope>
    <source>
        <strain evidence="3">A3/5</strain>
    </source>
</reference>
<organism evidence="2 3">
    <name type="scientific">Fusarium venenatum</name>
    <dbReference type="NCBI Taxonomy" id="56646"/>
    <lineage>
        <taxon>Eukaryota</taxon>
        <taxon>Fungi</taxon>
        <taxon>Dikarya</taxon>
        <taxon>Ascomycota</taxon>
        <taxon>Pezizomycotina</taxon>
        <taxon>Sordariomycetes</taxon>
        <taxon>Hypocreomycetidae</taxon>
        <taxon>Hypocreales</taxon>
        <taxon>Nectriaceae</taxon>
        <taxon>Fusarium</taxon>
    </lineage>
</organism>
<feature type="compositionally biased region" description="Acidic residues" evidence="1">
    <location>
        <begin position="140"/>
        <end position="176"/>
    </location>
</feature>
<protein>
    <submittedName>
        <fullName evidence="2">Uncharacterized protein</fullName>
    </submittedName>
</protein>
<keyword evidence="3" id="KW-1185">Reference proteome</keyword>
<dbReference type="EMBL" id="LN649230">
    <property type="protein sequence ID" value="CEI61803.1"/>
    <property type="molecule type" value="Genomic_DNA"/>
</dbReference>